<dbReference type="GO" id="GO:0005634">
    <property type="term" value="C:nucleus"/>
    <property type="evidence" value="ECO:0007669"/>
    <property type="project" value="UniProtKB-SubCell"/>
</dbReference>
<evidence type="ECO:0000259" key="5">
    <source>
        <dbReference type="PROSITE" id="PS50918"/>
    </source>
</evidence>
<dbReference type="OrthoDB" id="6133115at2759"/>
<protein>
    <recommendedName>
        <fullName evidence="10">RST domain-containing protein</fullName>
    </recommendedName>
</protein>
<sequence length="553" mass="62430">MNTKYEKVLDSYQHVDLKRKHSDRCTIRSTGATRVPFPLRSSPISSIHNFAKRRKLDGSANKYGGCAFPSGKRLLKYYSNFKKSGILQRLMYYDNDEWEDFSQDVVAFVNKDIVKNPAVEVEVNGNAILLDFLHMTQLDMNTGLLRPIAWIDISGKCFFPEIVSNDYDEEHDLHYEFAEGHDHLEDEEPQGSNNINLHLEIEIHGLDNESSGESNVNVEQVQAHKDTVLRDGDKEIHAKASDVEVDEKRGYNQLMEGNIVVAVNSMHGSLGSDAVKEMLLKAIRSIDVNVEEVHRCMSIVMETRSELFEKQVDITKRYRGDANVQYAWLPCPIGTISTILKYGIGHYEPLTTKPLHGMGIHLIPANGTQISINNIDVDENGSRHVVFCRVIMGNMEVVPFGSNQYHPSSENFDSGVDNLESPEQYVVWNMNMNTHIYPECIVSFKPTSDVEGHVIGQGNRVDVSGFDPQGQKRIPMSPWMPFPMLFASISNKVPPQSMDLVKSNYELFKNKKITRDVFVKKLRLIVGDALLKSAITSLQRKMSNSSSSDVETA</sequence>
<dbReference type="InterPro" id="IPR012317">
    <property type="entry name" value="Poly(ADP-ribose)pol_cat_dom"/>
</dbReference>
<evidence type="ECO:0000259" key="6">
    <source>
        <dbReference type="PROSITE" id="PS51059"/>
    </source>
</evidence>
<dbReference type="Pfam" id="PF23467">
    <property type="entry name" value="WWE_5"/>
    <property type="match status" value="1"/>
</dbReference>
<evidence type="ECO:0000259" key="7">
    <source>
        <dbReference type="PROSITE" id="PS51879"/>
    </source>
</evidence>
<evidence type="ECO:0000313" key="9">
    <source>
        <dbReference type="Proteomes" id="UP000030748"/>
    </source>
</evidence>
<dbReference type="EMBL" id="KI630480">
    <property type="protein sequence ID" value="EYU38430.1"/>
    <property type="molecule type" value="Genomic_DNA"/>
</dbReference>
<proteinExistence type="predicted"/>
<dbReference type="Pfam" id="PF12174">
    <property type="entry name" value="RST"/>
    <property type="match status" value="1"/>
</dbReference>
<comment type="subcellular location">
    <subcellularLocation>
        <location evidence="1">Nucleus</location>
    </subcellularLocation>
</comment>
<keyword evidence="3" id="KW-0346">Stress response</keyword>
<evidence type="ECO:0000256" key="2">
    <source>
        <dbReference type="ARBA" id="ARBA00022473"/>
    </source>
</evidence>
<evidence type="ECO:0008006" key="10">
    <source>
        <dbReference type="Google" id="ProtNLM"/>
    </source>
</evidence>
<evidence type="ECO:0000256" key="1">
    <source>
        <dbReference type="ARBA" id="ARBA00004123"/>
    </source>
</evidence>
<dbReference type="PROSITE" id="PS51059">
    <property type="entry name" value="PARP_CATALYTIC"/>
    <property type="match status" value="1"/>
</dbReference>
<evidence type="ECO:0000313" key="8">
    <source>
        <dbReference type="EMBL" id="EYU38431.1"/>
    </source>
</evidence>
<feature type="domain" description="WWE" evidence="5">
    <location>
        <begin position="76"/>
        <end position="150"/>
    </location>
</feature>
<dbReference type="InterPro" id="IPR004170">
    <property type="entry name" value="WWE_dom"/>
</dbReference>
<feature type="domain" description="RST" evidence="7">
    <location>
        <begin position="473"/>
        <end position="544"/>
    </location>
</feature>
<gene>
    <name evidence="8" type="ORF">MIMGU_mgv1a003940mg</name>
</gene>
<dbReference type="GO" id="GO:0003950">
    <property type="term" value="F:NAD+ poly-ADP-ribosyltransferase activity"/>
    <property type="evidence" value="ECO:0007669"/>
    <property type="project" value="InterPro"/>
</dbReference>
<dbReference type="Gene3D" id="3.90.228.10">
    <property type="match status" value="1"/>
</dbReference>
<feature type="domain" description="PARP catalytic" evidence="6">
    <location>
        <begin position="248"/>
        <end position="465"/>
    </location>
</feature>
<keyword evidence="2" id="KW-0217">Developmental protein</keyword>
<dbReference type="PANTHER" id="PTHR32263:SF41">
    <property type="entry name" value="INACTIVE POLY [ADP-RIBOSE] POLYMERASE RCD1-LIKE ISOFORM X1"/>
    <property type="match status" value="1"/>
</dbReference>
<accession>A0A022RE29</accession>
<dbReference type="STRING" id="4155.A0A022RE29"/>
<keyword evidence="9" id="KW-1185">Reference proteome</keyword>
<dbReference type="KEGG" id="egt:105956609"/>
<dbReference type="eggNOG" id="ENOG502QZEX">
    <property type="taxonomic scope" value="Eukaryota"/>
</dbReference>
<dbReference type="PROSITE" id="PS50918">
    <property type="entry name" value="WWE"/>
    <property type="match status" value="1"/>
</dbReference>
<dbReference type="InterPro" id="IPR057823">
    <property type="entry name" value="WWE_RCD1"/>
</dbReference>
<dbReference type="SUPFAM" id="SSF56399">
    <property type="entry name" value="ADP-ribosylation"/>
    <property type="match status" value="1"/>
</dbReference>
<name>A0A022RE29_ERYGU</name>
<dbReference type="InterPro" id="IPR044964">
    <property type="entry name" value="RCD1/SRO1-5"/>
</dbReference>
<dbReference type="PANTHER" id="PTHR32263">
    <property type="entry name" value="INACTIVE POLY [ADP-RIBOSE] POLYMERASE SRO4-RELATED"/>
    <property type="match status" value="1"/>
</dbReference>
<evidence type="ECO:0000256" key="3">
    <source>
        <dbReference type="ARBA" id="ARBA00023016"/>
    </source>
</evidence>
<dbReference type="InterPro" id="IPR022003">
    <property type="entry name" value="RST"/>
</dbReference>
<reference evidence="8 9" key="1">
    <citation type="journal article" date="2013" name="Proc. Natl. Acad. Sci. U.S.A.">
        <title>Fine-scale variation in meiotic recombination in Mimulus inferred from population shotgun sequencing.</title>
        <authorList>
            <person name="Hellsten U."/>
            <person name="Wright K.M."/>
            <person name="Jenkins J."/>
            <person name="Shu S."/>
            <person name="Yuan Y."/>
            <person name="Wessler S.R."/>
            <person name="Schmutz J."/>
            <person name="Willis J.H."/>
            <person name="Rokhsar D.S."/>
        </authorList>
    </citation>
    <scope>NUCLEOTIDE SEQUENCE [LARGE SCALE GENOMIC DNA]</scope>
    <source>
        <strain evidence="9">cv. DUN x IM62</strain>
    </source>
</reference>
<dbReference type="Proteomes" id="UP000030748">
    <property type="component" value="Unassembled WGS sequence"/>
</dbReference>
<dbReference type="EMBL" id="KI630480">
    <property type="protein sequence ID" value="EYU38431.1"/>
    <property type="molecule type" value="Genomic_DNA"/>
</dbReference>
<evidence type="ECO:0000256" key="4">
    <source>
        <dbReference type="ARBA" id="ARBA00023242"/>
    </source>
</evidence>
<organism evidence="8 9">
    <name type="scientific">Erythranthe guttata</name>
    <name type="common">Yellow monkey flower</name>
    <name type="synonym">Mimulus guttatus</name>
    <dbReference type="NCBI Taxonomy" id="4155"/>
    <lineage>
        <taxon>Eukaryota</taxon>
        <taxon>Viridiplantae</taxon>
        <taxon>Streptophyta</taxon>
        <taxon>Embryophyta</taxon>
        <taxon>Tracheophyta</taxon>
        <taxon>Spermatophyta</taxon>
        <taxon>Magnoliopsida</taxon>
        <taxon>eudicotyledons</taxon>
        <taxon>Gunneridae</taxon>
        <taxon>Pentapetalae</taxon>
        <taxon>asterids</taxon>
        <taxon>lamiids</taxon>
        <taxon>Lamiales</taxon>
        <taxon>Phrymaceae</taxon>
        <taxon>Erythranthe</taxon>
    </lineage>
</organism>
<dbReference type="OMA" id="PHALLPI"/>
<dbReference type="AlphaFoldDB" id="A0A022RE29"/>
<dbReference type="PROSITE" id="PS51879">
    <property type="entry name" value="RST"/>
    <property type="match status" value="1"/>
</dbReference>
<keyword evidence="4" id="KW-0539">Nucleus</keyword>